<evidence type="ECO:0000256" key="1">
    <source>
        <dbReference type="SAM" id="MobiDB-lite"/>
    </source>
</evidence>
<protein>
    <submittedName>
        <fullName evidence="2">Uncharacterized protein</fullName>
    </submittedName>
</protein>
<dbReference type="AlphaFoldDB" id="I4ELB4"/>
<evidence type="ECO:0000313" key="2">
    <source>
        <dbReference type="EMBL" id="CCF85476.1"/>
    </source>
</evidence>
<sequence>MCNHINNYTLSASSIHPAGNSSNHILSEYPESTTSDTPTEVATLRSSARSPRFLGVPCS</sequence>
<comment type="caution">
    <text evidence="2">The sequence shown here is derived from an EMBL/GenBank/DDBJ whole genome shotgun (WGS) entry which is preliminary data.</text>
</comment>
<keyword evidence="3" id="KW-1185">Reference proteome</keyword>
<organism evidence="2 3">
    <name type="scientific">Nitrolancea hollandica Lb</name>
    <dbReference type="NCBI Taxonomy" id="1129897"/>
    <lineage>
        <taxon>Bacteria</taxon>
        <taxon>Pseudomonadati</taxon>
        <taxon>Thermomicrobiota</taxon>
        <taxon>Thermomicrobia</taxon>
        <taxon>Sphaerobacterales</taxon>
        <taxon>Sphaerobacterineae</taxon>
        <taxon>Sphaerobacteraceae</taxon>
        <taxon>Nitrolancea</taxon>
    </lineage>
</organism>
<reference evidence="2 3" key="1">
    <citation type="journal article" date="2012" name="ISME J.">
        <title>Nitrification expanded: discovery, physiology and genomics of a nitrite-oxidizing bacterium from the phylum Chloroflexi.</title>
        <authorList>
            <person name="Sorokin D.Y."/>
            <person name="Lucker S."/>
            <person name="Vejmelkova D."/>
            <person name="Kostrikina N.A."/>
            <person name="Kleerebezem R."/>
            <person name="Rijpstra W.I."/>
            <person name="Damste J.S."/>
            <person name="Le Paslier D."/>
            <person name="Muyzer G."/>
            <person name="Wagner M."/>
            <person name="van Loosdrecht M.C."/>
            <person name="Daims H."/>
        </authorList>
    </citation>
    <scope>NUCLEOTIDE SEQUENCE [LARGE SCALE GENOMIC DNA]</scope>
    <source>
        <strain evidence="3">none</strain>
    </source>
</reference>
<gene>
    <name evidence="2" type="ORF">NITHO_500011</name>
</gene>
<dbReference type="Proteomes" id="UP000004221">
    <property type="component" value="Unassembled WGS sequence"/>
</dbReference>
<proteinExistence type="predicted"/>
<dbReference type="EMBL" id="CAGS01000446">
    <property type="protein sequence ID" value="CCF85476.1"/>
    <property type="molecule type" value="Genomic_DNA"/>
</dbReference>
<accession>I4ELB4</accession>
<feature type="region of interest" description="Disordered" evidence="1">
    <location>
        <begin position="12"/>
        <end position="38"/>
    </location>
</feature>
<evidence type="ECO:0000313" key="3">
    <source>
        <dbReference type="Proteomes" id="UP000004221"/>
    </source>
</evidence>
<name>I4ELB4_9BACT</name>